<protein>
    <recommendedName>
        <fullName evidence="4">DUF3180 domain-containing protein</fullName>
    </recommendedName>
</protein>
<comment type="caution">
    <text evidence="2">The sequence shown here is derived from an EMBL/GenBank/DDBJ whole genome shotgun (WGS) entry which is preliminary data.</text>
</comment>
<feature type="transmembrane region" description="Helical" evidence="1">
    <location>
        <begin position="115"/>
        <end position="134"/>
    </location>
</feature>
<feature type="transmembrane region" description="Helical" evidence="1">
    <location>
        <begin position="32"/>
        <end position="55"/>
    </location>
</feature>
<name>A0ABV0AMS4_9ACTN</name>
<dbReference type="EMBL" id="JBDJAW010000008">
    <property type="protein sequence ID" value="MEN3535985.1"/>
    <property type="molecule type" value="Genomic_DNA"/>
</dbReference>
<evidence type="ECO:0000313" key="2">
    <source>
        <dbReference type="EMBL" id="MEN3535985.1"/>
    </source>
</evidence>
<proteinExistence type="predicted"/>
<dbReference type="RefSeq" id="WP_346225995.1">
    <property type="nucleotide sequence ID" value="NZ_JBDJAW010000008.1"/>
</dbReference>
<evidence type="ECO:0000256" key="1">
    <source>
        <dbReference type="SAM" id="Phobius"/>
    </source>
</evidence>
<keyword evidence="1" id="KW-1133">Transmembrane helix</keyword>
<reference evidence="2 3" key="1">
    <citation type="submission" date="2024-05" db="EMBL/GenBank/DDBJ databases">
        <title>Microbispora sp.ZYX-F-249.</title>
        <authorList>
            <person name="Xie H."/>
        </authorList>
    </citation>
    <scope>NUCLEOTIDE SEQUENCE [LARGE SCALE GENOMIC DNA]</scope>
    <source>
        <strain evidence="2 3">ZYX-F-249</strain>
    </source>
</reference>
<feature type="transmembrane region" description="Helical" evidence="1">
    <location>
        <begin position="140"/>
        <end position="163"/>
    </location>
</feature>
<dbReference type="Proteomes" id="UP001447516">
    <property type="component" value="Unassembled WGS sequence"/>
</dbReference>
<sequence>MSLRDRWDHHIARAMEEEHLPALHRTRRRRRLLVVAGAASVLLLWADAAVSWAIAPSDTAVRVNLVLLVVMLAIYIPVVTALNSATRGLASLPESRLDERQVSERFRAHTYANRVMRLVLGGLAVFVVVATWDAGEKAQIPGAAVFLGVFALLWTHILLPLLVAGWRLPDPPPDDDGVDDDGDGRQAGVA</sequence>
<gene>
    <name evidence="2" type="ORF">AAH991_12785</name>
</gene>
<keyword evidence="1" id="KW-0812">Transmembrane</keyword>
<organism evidence="2 3">
    <name type="scientific">Microbispora maris</name>
    <dbReference type="NCBI Taxonomy" id="3144104"/>
    <lineage>
        <taxon>Bacteria</taxon>
        <taxon>Bacillati</taxon>
        <taxon>Actinomycetota</taxon>
        <taxon>Actinomycetes</taxon>
        <taxon>Streptosporangiales</taxon>
        <taxon>Streptosporangiaceae</taxon>
        <taxon>Microbispora</taxon>
    </lineage>
</organism>
<feature type="transmembrane region" description="Helical" evidence="1">
    <location>
        <begin position="61"/>
        <end position="82"/>
    </location>
</feature>
<accession>A0ABV0AMS4</accession>
<evidence type="ECO:0000313" key="3">
    <source>
        <dbReference type="Proteomes" id="UP001447516"/>
    </source>
</evidence>
<keyword evidence="1" id="KW-0472">Membrane</keyword>
<keyword evidence="3" id="KW-1185">Reference proteome</keyword>
<evidence type="ECO:0008006" key="4">
    <source>
        <dbReference type="Google" id="ProtNLM"/>
    </source>
</evidence>